<dbReference type="InterPro" id="IPR011042">
    <property type="entry name" value="6-blade_b-propeller_TolB-like"/>
</dbReference>
<reference evidence="2" key="1">
    <citation type="submission" date="2008-04" db="EMBL/GenBank/DDBJ databases">
        <title>Draft genome sequence of Providencia stuartii (ATCC 25827).</title>
        <authorList>
            <person name="Sudarsanam P."/>
            <person name="Ley R."/>
            <person name="Guruge J."/>
            <person name="Turnbaugh P.J."/>
            <person name="Mahowald M."/>
            <person name="Liep D."/>
            <person name="Gordon J."/>
        </authorList>
    </citation>
    <scope>NUCLEOTIDE SEQUENCE [LARGE SCALE GENOMIC DNA]</scope>
    <source>
        <strain evidence="2">ATCC 25827</strain>
    </source>
</reference>
<dbReference type="PANTHER" id="PTHR46513">
    <property type="entry name" value="VITELLOGENIN RECEPTOR-LIKE PROTEIN-RELATED-RELATED"/>
    <property type="match status" value="1"/>
</dbReference>
<reference evidence="2" key="2">
    <citation type="submission" date="2008-04" db="EMBL/GenBank/DDBJ databases">
        <title>Draft genome sequence of Providencia stuartii(ATCC 25827).</title>
        <authorList>
            <person name="Sudarsanam P."/>
            <person name="Ley R."/>
            <person name="Guruge J."/>
            <person name="Turnbaugh P.J."/>
            <person name="Mahowald M."/>
            <person name="Liep D."/>
            <person name="Gordon J."/>
        </authorList>
    </citation>
    <scope>NUCLEOTIDE SEQUENCE [LARGE SCALE GENOMIC DNA]</scope>
    <source>
        <strain evidence="2">ATCC 25827</strain>
    </source>
</reference>
<sequence length="317" mass="35731">MINHLYLKRKINQMYDEVTVMKTNEFSQPYLLLLDIINPAITQFNKTTRETHNLVEGLGGTPDGIDVDPVRRLIYWSNMGDDFDADDGSINVMNFDGTARKMLIGNGQIRTPKQLQLEQQSQRLYWCDREGGKISSCKTDGSDLQTHVERPRNNQGKVDILDQCVGIALDVANNWLYWTQKGTAKGGLGRLFRVPLQPKANYHPSDRKDIELLLDKLPEPIDLLIDEEKQILYWTDRGGEPNGNSLNCAEMTEHGLANYRVICRGFNETIGLTYDKSAQLMYIADLLGGVYQVTLATGKVDKLHQGKGYTGIAQYAG</sequence>
<dbReference type="GO" id="GO:0005886">
    <property type="term" value="C:plasma membrane"/>
    <property type="evidence" value="ECO:0007669"/>
    <property type="project" value="TreeGrafter"/>
</dbReference>
<evidence type="ECO:0000313" key="1">
    <source>
        <dbReference type="EMBL" id="EDU60119.1"/>
    </source>
</evidence>
<dbReference type="InterPro" id="IPR050778">
    <property type="entry name" value="Cueball_EGF_LRP_Nidogen"/>
</dbReference>
<dbReference type="AlphaFoldDB" id="A0AA87CRJ0"/>
<dbReference type="GO" id="GO:0060070">
    <property type="term" value="P:canonical Wnt signaling pathway"/>
    <property type="evidence" value="ECO:0007669"/>
    <property type="project" value="TreeGrafter"/>
</dbReference>
<dbReference type="GO" id="GO:0017147">
    <property type="term" value="F:Wnt-protein binding"/>
    <property type="evidence" value="ECO:0007669"/>
    <property type="project" value="TreeGrafter"/>
</dbReference>
<organism evidence="1 2">
    <name type="scientific">Providencia stuartii ATCC 25827</name>
    <dbReference type="NCBI Taxonomy" id="471874"/>
    <lineage>
        <taxon>Bacteria</taxon>
        <taxon>Pseudomonadati</taxon>
        <taxon>Pseudomonadota</taxon>
        <taxon>Gammaproteobacteria</taxon>
        <taxon>Enterobacterales</taxon>
        <taxon>Morganellaceae</taxon>
        <taxon>Providencia</taxon>
    </lineage>
</organism>
<evidence type="ECO:0008006" key="3">
    <source>
        <dbReference type="Google" id="ProtNLM"/>
    </source>
</evidence>
<reference evidence="1 2" key="3">
    <citation type="submission" date="2008-05" db="EMBL/GenBank/DDBJ databases">
        <authorList>
            <person name="Fulton L."/>
            <person name="Clifton S."/>
            <person name="Fulton B."/>
            <person name="Xu J."/>
            <person name="Minx P."/>
            <person name="Pepin K.H."/>
            <person name="Johnson M."/>
            <person name="Thiruvilangam P."/>
            <person name="Bhonagiri V."/>
            <person name="Nash W.E."/>
            <person name="Mardis E.R."/>
            <person name="Wilson R.K."/>
        </authorList>
    </citation>
    <scope>NUCLEOTIDE SEQUENCE [LARGE SCALE GENOMIC DNA]</scope>
    <source>
        <strain evidence="1 2">ATCC 25827</strain>
    </source>
</reference>
<accession>A0AA87CRJ0</accession>
<protein>
    <recommendedName>
        <fullName evidence="3">Low-density lipoprotein receptor repeat class B</fullName>
    </recommendedName>
</protein>
<gene>
    <name evidence="1" type="ORF">PROSTU_03324</name>
</gene>
<proteinExistence type="predicted"/>
<comment type="caution">
    <text evidence="1">The sequence shown here is derived from an EMBL/GenBank/DDBJ whole genome shotgun (WGS) entry which is preliminary data.</text>
</comment>
<dbReference type="Proteomes" id="UP000004506">
    <property type="component" value="Unassembled WGS sequence"/>
</dbReference>
<evidence type="ECO:0000313" key="2">
    <source>
        <dbReference type="Proteomes" id="UP000004506"/>
    </source>
</evidence>
<dbReference type="EMBL" id="ABJD02000101">
    <property type="protein sequence ID" value="EDU60119.1"/>
    <property type="molecule type" value="Genomic_DNA"/>
</dbReference>
<dbReference type="InterPro" id="IPR000033">
    <property type="entry name" value="LDLR_classB_rpt"/>
</dbReference>
<name>A0AA87CRJ0_PROST</name>
<dbReference type="GO" id="GO:0042813">
    <property type="term" value="F:Wnt receptor activity"/>
    <property type="evidence" value="ECO:0007669"/>
    <property type="project" value="TreeGrafter"/>
</dbReference>
<dbReference type="Gene3D" id="2.120.10.30">
    <property type="entry name" value="TolB, C-terminal domain"/>
    <property type="match status" value="2"/>
</dbReference>
<dbReference type="SMART" id="SM00135">
    <property type="entry name" value="LY"/>
    <property type="match status" value="4"/>
</dbReference>
<dbReference type="PANTHER" id="PTHR46513:SF13">
    <property type="entry name" value="EGF-LIKE DOMAIN-CONTAINING PROTEIN"/>
    <property type="match status" value="1"/>
</dbReference>
<dbReference type="SUPFAM" id="SSF63825">
    <property type="entry name" value="YWTD domain"/>
    <property type="match status" value="2"/>
</dbReference>